<keyword evidence="8" id="KW-0732">Signal</keyword>
<dbReference type="GO" id="GO:0046872">
    <property type="term" value="F:metal ion binding"/>
    <property type="evidence" value="ECO:0007669"/>
    <property type="project" value="UniProtKB-KW"/>
</dbReference>
<evidence type="ECO:0000313" key="10">
    <source>
        <dbReference type="Proteomes" id="UP000076842"/>
    </source>
</evidence>
<keyword evidence="4" id="KW-0255">Endonuclease</keyword>
<dbReference type="GO" id="GO:0004519">
    <property type="term" value="F:endonuclease activity"/>
    <property type="evidence" value="ECO:0007669"/>
    <property type="project" value="UniProtKB-KW"/>
</dbReference>
<evidence type="ECO:0000256" key="5">
    <source>
        <dbReference type="ARBA" id="ARBA00022801"/>
    </source>
</evidence>
<feature type="chain" id="PRO_5007857781" evidence="8">
    <location>
        <begin position="19"/>
        <end position="298"/>
    </location>
</feature>
<evidence type="ECO:0000256" key="8">
    <source>
        <dbReference type="SAM" id="SignalP"/>
    </source>
</evidence>
<name>A0A165FNX3_9BASI</name>
<feature type="signal peptide" evidence="8">
    <location>
        <begin position="1"/>
        <end position="18"/>
    </location>
</feature>
<dbReference type="GO" id="GO:0016788">
    <property type="term" value="F:hydrolase activity, acting on ester bonds"/>
    <property type="evidence" value="ECO:0007669"/>
    <property type="project" value="InterPro"/>
</dbReference>
<keyword evidence="6" id="KW-1015">Disulfide bond</keyword>
<dbReference type="InParanoid" id="A0A165FNX3"/>
<dbReference type="GO" id="GO:0003676">
    <property type="term" value="F:nucleic acid binding"/>
    <property type="evidence" value="ECO:0007669"/>
    <property type="project" value="InterPro"/>
</dbReference>
<dbReference type="Gene3D" id="1.10.575.10">
    <property type="entry name" value="P1 Nuclease"/>
    <property type="match status" value="1"/>
</dbReference>
<organism evidence="9 10">
    <name type="scientific">Calocera cornea HHB12733</name>
    <dbReference type="NCBI Taxonomy" id="1353952"/>
    <lineage>
        <taxon>Eukaryota</taxon>
        <taxon>Fungi</taxon>
        <taxon>Dikarya</taxon>
        <taxon>Basidiomycota</taxon>
        <taxon>Agaricomycotina</taxon>
        <taxon>Dacrymycetes</taxon>
        <taxon>Dacrymycetales</taxon>
        <taxon>Dacrymycetaceae</taxon>
        <taxon>Calocera</taxon>
    </lineage>
</organism>
<evidence type="ECO:0000256" key="6">
    <source>
        <dbReference type="ARBA" id="ARBA00023157"/>
    </source>
</evidence>
<dbReference type="InterPro" id="IPR008947">
    <property type="entry name" value="PLipase_C/P1_nuclease_dom_sf"/>
</dbReference>
<evidence type="ECO:0000256" key="4">
    <source>
        <dbReference type="ARBA" id="ARBA00022759"/>
    </source>
</evidence>
<keyword evidence="5" id="KW-0378">Hydrolase</keyword>
<accession>A0A165FNX3</accession>
<reference evidence="9 10" key="1">
    <citation type="journal article" date="2016" name="Mol. Biol. Evol.">
        <title>Comparative Genomics of Early-Diverging Mushroom-Forming Fungi Provides Insights into the Origins of Lignocellulose Decay Capabilities.</title>
        <authorList>
            <person name="Nagy L.G."/>
            <person name="Riley R."/>
            <person name="Tritt A."/>
            <person name="Adam C."/>
            <person name="Daum C."/>
            <person name="Floudas D."/>
            <person name="Sun H."/>
            <person name="Yadav J.S."/>
            <person name="Pangilinan J."/>
            <person name="Larsson K.H."/>
            <person name="Matsuura K."/>
            <person name="Barry K."/>
            <person name="Labutti K."/>
            <person name="Kuo R."/>
            <person name="Ohm R.A."/>
            <person name="Bhattacharya S.S."/>
            <person name="Shirouzu T."/>
            <person name="Yoshinaga Y."/>
            <person name="Martin F.M."/>
            <person name="Grigoriev I.V."/>
            <person name="Hibbett D.S."/>
        </authorList>
    </citation>
    <scope>NUCLEOTIDE SEQUENCE [LARGE SCALE GENOMIC DNA]</scope>
    <source>
        <strain evidence="9 10">HHB12733</strain>
    </source>
</reference>
<dbReference type="OrthoDB" id="441446at2759"/>
<evidence type="ECO:0000256" key="3">
    <source>
        <dbReference type="ARBA" id="ARBA00022723"/>
    </source>
</evidence>
<keyword evidence="3" id="KW-0479">Metal-binding</keyword>
<gene>
    <name evidence="9" type="ORF">CALCODRAFT_517748</name>
</gene>
<dbReference type="Pfam" id="PF02265">
    <property type="entry name" value="S1-P1_nuclease"/>
    <property type="match status" value="1"/>
</dbReference>
<proteinExistence type="inferred from homology"/>
<dbReference type="AlphaFoldDB" id="A0A165FNX3"/>
<dbReference type="InterPro" id="IPR003154">
    <property type="entry name" value="S1/P1nuclease"/>
</dbReference>
<dbReference type="GO" id="GO:0006308">
    <property type="term" value="P:DNA catabolic process"/>
    <property type="evidence" value="ECO:0007669"/>
    <property type="project" value="InterPro"/>
</dbReference>
<comment type="similarity">
    <text evidence="1">Belongs to the nuclease type I family.</text>
</comment>
<dbReference type="PANTHER" id="PTHR33146:SF26">
    <property type="entry name" value="ENDONUCLEASE 4"/>
    <property type="match status" value="1"/>
</dbReference>
<keyword evidence="10" id="KW-1185">Reference proteome</keyword>
<evidence type="ECO:0000256" key="7">
    <source>
        <dbReference type="ARBA" id="ARBA00023180"/>
    </source>
</evidence>
<keyword evidence="7" id="KW-0325">Glycoprotein</keyword>
<evidence type="ECO:0000256" key="1">
    <source>
        <dbReference type="ARBA" id="ARBA00009547"/>
    </source>
</evidence>
<keyword evidence="2" id="KW-0540">Nuclease</keyword>
<dbReference type="SUPFAM" id="SSF48537">
    <property type="entry name" value="Phospholipase C/P1 nuclease"/>
    <property type="match status" value="1"/>
</dbReference>
<sequence length="298" mass="32811">MLALRVLFGLFVLPNALAWGNDGHETIGYIAQAFLTSGALSFVQEYLDSSYDGQLGPAAIWADSVKYEKAYEWSQPYHFVDAMDSPLSGSCSVEETRDCGSDGCILTAIANYTKRITETSLSKTQRDEALKFLTHFLGDVTQPLHCENYEVGGNDIDVTFNGDSDNLHSVWDTGMIELNLKANYDNSVTEYADALVTRIKSGDLKSQAPSWISCVNPTEKLDSRATISPLECPIEWARDSNAYDCSYVFRYTKGSDLVKTSYYTGAIPIIDVQLAKGGYRLAAWLNTLFDGSSGLPSK</sequence>
<protein>
    <submittedName>
        <fullName evidence="9">Nuclease Le1</fullName>
    </submittedName>
</protein>
<dbReference type="CDD" id="cd11010">
    <property type="entry name" value="S1-P1_nuclease"/>
    <property type="match status" value="1"/>
</dbReference>
<evidence type="ECO:0000256" key="2">
    <source>
        <dbReference type="ARBA" id="ARBA00022722"/>
    </source>
</evidence>
<dbReference type="STRING" id="1353952.A0A165FNX3"/>
<dbReference type="EMBL" id="KV423969">
    <property type="protein sequence ID" value="KZT57006.1"/>
    <property type="molecule type" value="Genomic_DNA"/>
</dbReference>
<evidence type="ECO:0000313" key="9">
    <source>
        <dbReference type="EMBL" id="KZT57006.1"/>
    </source>
</evidence>
<dbReference type="Proteomes" id="UP000076842">
    <property type="component" value="Unassembled WGS sequence"/>
</dbReference>
<dbReference type="PANTHER" id="PTHR33146">
    <property type="entry name" value="ENDONUCLEASE 4"/>
    <property type="match status" value="1"/>
</dbReference>